<organism evidence="1">
    <name type="scientific">Pongo abelii</name>
    <name type="common">Sumatran orangutan</name>
    <name type="synonym">Pongo pygmaeus abelii</name>
    <dbReference type="NCBI Taxonomy" id="9601"/>
    <lineage>
        <taxon>Eukaryota</taxon>
        <taxon>Metazoa</taxon>
        <taxon>Chordata</taxon>
        <taxon>Craniata</taxon>
        <taxon>Vertebrata</taxon>
        <taxon>Euteleostomi</taxon>
        <taxon>Mammalia</taxon>
        <taxon>Eutheria</taxon>
        <taxon>Euarchontoglires</taxon>
        <taxon>Primates</taxon>
        <taxon>Haplorrhini</taxon>
        <taxon>Catarrhini</taxon>
        <taxon>Hominidae</taxon>
        <taxon>Pongo</taxon>
    </lineage>
</organism>
<accession>A0A2J8WLC3</accession>
<dbReference type="GO" id="GO:0036064">
    <property type="term" value="C:ciliary basal body"/>
    <property type="evidence" value="ECO:0007669"/>
    <property type="project" value="TreeGrafter"/>
</dbReference>
<dbReference type="EMBL" id="NDHI03003386">
    <property type="protein sequence ID" value="PNJ70563.1"/>
    <property type="molecule type" value="Genomic_DNA"/>
</dbReference>
<proteinExistence type="predicted"/>
<comment type="caution">
    <text evidence="1">The sequence shown here is derived from an EMBL/GenBank/DDBJ whole genome shotgun (WGS) entry which is preliminary data.</text>
</comment>
<sequence>MVSESDFSKDVAVQVLPLDKIEENNKQKANDIFISQYTMGQKDALRTVLKQKDRVCHVAQLVLNSWAQAVFPPQPPTVLGLQSSKHACF</sequence>
<dbReference type="PANTHER" id="PTHR15721">
    <property type="entry name" value="KIAA0586 PROTEIN"/>
    <property type="match status" value="1"/>
</dbReference>
<gene>
    <name evidence="1" type="ORF">CR201_G0009713</name>
</gene>
<dbReference type="PANTHER" id="PTHR15721:SF2">
    <property type="entry name" value="PROTEIN TALPID3"/>
    <property type="match status" value="1"/>
</dbReference>
<protein>
    <submittedName>
        <fullName evidence="1">KIAA0586 isoform 6</fullName>
    </submittedName>
</protein>
<dbReference type="InterPro" id="IPR029246">
    <property type="entry name" value="TALPID3"/>
</dbReference>
<dbReference type="GO" id="GO:0005814">
    <property type="term" value="C:centriole"/>
    <property type="evidence" value="ECO:0007669"/>
    <property type="project" value="TreeGrafter"/>
</dbReference>
<name>A0A2J8WLC3_PONAB</name>
<dbReference type="AlphaFoldDB" id="A0A2J8WLC3"/>
<dbReference type="Pfam" id="PF15324">
    <property type="entry name" value="TALPID3"/>
    <property type="match status" value="1"/>
</dbReference>
<evidence type="ECO:0000313" key="1">
    <source>
        <dbReference type="EMBL" id="PNJ70563.1"/>
    </source>
</evidence>
<reference evidence="1" key="1">
    <citation type="submission" date="2017-12" db="EMBL/GenBank/DDBJ databases">
        <title>High-resolution comparative analysis of great ape genomes.</title>
        <authorList>
            <person name="Pollen A."/>
            <person name="Hastie A."/>
            <person name="Hormozdiari F."/>
            <person name="Dougherty M."/>
            <person name="Liu R."/>
            <person name="Chaisson M."/>
            <person name="Hoppe E."/>
            <person name="Hill C."/>
            <person name="Pang A."/>
            <person name="Hillier L."/>
            <person name="Baker C."/>
            <person name="Armstrong J."/>
            <person name="Shendure J."/>
            <person name="Paten B."/>
            <person name="Wilson R."/>
            <person name="Chao H."/>
            <person name="Schneider V."/>
            <person name="Ventura M."/>
            <person name="Kronenberg Z."/>
            <person name="Murali S."/>
            <person name="Gordon D."/>
            <person name="Cantsilieris S."/>
            <person name="Munson K."/>
            <person name="Nelson B."/>
            <person name="Raja A."/>
            <person name="Underwood J."/>
            <person name="Diekhans M."/>
            <person name="Fiddes I."/>
            <person name="Haussler D."/>
            <person name="Eichler E."/>
        </authorList>
    </citation>
    <scope>NUCLEOTIDE SEQUENCE [LARGE SCALE GENOMIC DNA]</scope>
    <source>
        <strain evidence="1">Susie</strain>
    </source>
</reference>
<dbReference type="GO" id="GO:0007224">
    <property type="term" value="P:smoothened signaling pathway"/>
    <property type="evidence" value="ECO:0007669"/>
    <property type="project" value="InterPro"/>
</dbReference>